<dbReference type="EMBL" id="SDCV01000061">
    <property type="protein sequence ID" value="TCX98291.1"/>
    <property type="molecule type" value="Genomic_DNA"/>
</dbReference>
<evidence type="ECO:0000313" key="2">
    <source>
        <dbReference type="EMBL" id="TCX98291.1"/>
    </source>
</evidence>
<dbReference type="EMBL" id="SDDS01000105">
    <property type="protein sequence ID" value="TCZ25097.1"/>
    <property type="molecule type" value="Genomic_DNA"/>
</dbReference>
<comment type="caution">
    <text evidence="2">The sequence shown here is derived from an EMBL/GenBank/DDBJ whole genome shotgun (WGS) entry which is preliminary data.</text>
</comment>
<dbReference type="EMBL" id="SDCS01000051">
    <property type="protein sequence ID" value="TCX91713.1"/>
    <property type="molecule type" value="Genomic_DNA"/>
</dbReference>
<evidence type="ECO:0000313" key="1">
    <source>
        <dbReference type="EMBL" id="TCX91713.1"/>
    </source>
</evidence>
<reference evidence="2" key="1">
    <citation type="submission" date="2019-01" db="EMBL/GenBank/DDBJ databases">
        <authorList>
            <person name="Lista F."/>
            <person name="Anselmo A."/>
        </authorList>
    </citation>
    <scope>NUCLEOTIDE SEQUENCE</scope>
    <source>
        <strain evidence="4">1R</strain>
        <strain evidence="2">1S</strain>
        <strain evidence="3">3R</strain>
        <strain evidence="1">4S</strain>
    </source>
</reference>
<evidence type="ECO:0000313" key="3">
    <source>
        <dbReference type="EMBL" id="TCZ25097.1"/>
    </source>
</evidence>
<name>A0A483NE41_KLEPN</name>
<organism evidence="2">
    <name type="scientific">Klebsiella pneumoniae</name>
    <dbReference type="NCBI Taxonomy" id="573"/>
    <lineage>
        <taxon>Bacteria</taxon>
        <taxon>Pseudomonadati</taxon>
        <taxon>Pseudomonadota</taxon>
        <taxon>Gammaproteobacteria</taxon>
        <taxon>Enterobacterales</taxon>
        <taxon>Enterobacteriaceae</taxon>
        <taxon>Klebsiella/Raoultella group</taxon>
        <taxon>Klebsiella</taxon>
        <taxon>Klebsiella pneumoniae complex</taxon>
    </lineage>
</organism>
<proteinExistence type="predicted"/>
<dbReference type="EMBL" id="SDDU01000055">
    <property type="protein sequence ID" value="TCZ61219.1"/>
    <property type="molecule type" value="Genomic_DNA"/>
</dbReference>
<dbReference type="RefSeq" id="WP_032432632.1">
    <property type="nucleotide sequence ID" value="NZ_BHWE01000071.1"/>
</dbReference>
<sequence>MKISTSHLWASDIVAYAADPINFDEVVKVNSLASEIVAGSLLDKTTLTLANDATTAENLILVLDPAWAGQKYLRICRNGLATFVRRENLVAASGADMENLFNKLAENLIVIAGDEKMLPTT</sequence>
<evidence type="ECO:0000313" key="4">
    <source>
        <dbReference type="EMBL" id="TCZ61219.1"/>
    </source>
</evidence>
<gene>
    <name evidence="2" type="ORF">ETE68_27645</name>
    <name evidence="1" type="ORF">ETE73_26460</name>
    <name evidence="3" type="ORF">ETH54_26080</name>
    <name evidence="4" type="ORF">ETH64_26550</name>
</gene>
<accession>A0A483NE41</accession>
<protein>
    <submittedName>
        <fullName evidence="2">Uncharacterized protein</fullName>
    </submittedName>
</protein>
<dbReference type="AlphaFoldDB" id="A0A483NE41"/>